<evidence type="ECO:0000313" key="2">
    <source>
        <dbReference type="Proteomes" id="UP001153365"/>
    </source>
</evidence>
<feature type="non-terminal residue" evidence="1">
    <location>
        <position position="80"/>
    </location>
</feature>
<reference evidence="1" key="1">
    <citation type="submission" date="2022-06" db="EMBL/GenBank/DDBJ databases">
        <authorList>
            <consortium name="SYNGENTA / RWTH Aachen University"/>
        </authorList>
    </citation>
    <scope>NUCLEOTIDE SEQUENCE</scope>
</reference>
<proteinExistence type="predicted"/>
<dbReference type="Gene3D" id="2.30.30.40">
    <property type="entry name" value="SH3 Domains"/>
    <property type="match status" value="1"/>
</dbReference>
<organism evidence="1 2">
    <name type="scientific">Phakopsora pachyrhizi</name>
    <name type="common">Asian soybean rust disease fungus</name>
    <dbReference type="NCBI Taxonomy" id="170000"/>
    <lineage>
        <taxon>Eukaryota</taxon>
        <taxon>Fungi</taxon>
        <taxon>Dikarya</taxon>
        <taxon>Basidiomycota</taxon>
        <taxon>Pucciniomycotina</taxon>
        <taxon>Pucciniomycetes</taxon>
        <taxon>Pucciniales</taxon>
        <taxon>Phakopsoraceae</taxon>
        <taxon>Phakopsora</taxon>
    </lineage>
</organism>
<dbReference type="Proteomes" id="UP001153365">
    <property type="component" value="Unassembled WGS sequence"/>
</dbReference>
<protein>
    <submittedName>
        <fullName evidence="1">Uncharacterized protein</fullName>
    </submittedName>
</protein>
<dbReference type="EMBL" id="CALTRL010003371">
    <property type="protein sequence ID" value="CAH7681013.1"/>
    <property type="molecule type" value="Genomic_DNA"/>
</dbReference>
<accession>A0AAV0B7A3</accession>
<dbReference type="AlphaFoldDB" id="A0AAV0B7A3"/>
<evidence type="ECO:0000313" key="1">
    <source>
        <dbReference type="EMBL" id="CAH7681013.1"/>
    </source>
</evidence>
<name>A0AAV0B7A3_PHAPC</name>
<keyword evidence="2" id="KW-1185">Reference proteome</keyword>
<sequence length="80" mass="8743">GESIIIIAQRNHEWFVAKPICRLCGPGLITVSFVKVQDLLTGKALTPNQVKDLIKSVIAPKVEEWKKATATYKGNSIPLG</sequence>
<gene>
    <name evidence="1" type="ORF">PPACK8108_LOCUS13554</name>
</gene>
<comment type="caution">
    <text evidence="1">The sequence shown here is derived from an EMBL/GenBank/DDBJ whole genome shotgun (WGS) entry which is preliminary data.</text>
</comment>
<feature type="non-terminal residue" evidence="1">
    <location>
        <position position="1"/>
    </location>
</feature>